<reference evidence="1 2" key="1">
    <citation type="submission" date="2020-01" db="EMBL/GenBank/DDBJ databases">
        <title>Herbidospora sp. NEAU-GS84 nov., a novel actinomycete isolated from soil.</title>
        <authorList>
            <person name="Han L."/>
        </authorList>
    </citation>
    <scope>NUCLEOTIDE SEQUENCE [LARGE SCALE GENOMIC DNA]</scope>
    <source>
        <strain evidence="1 2">NEAU-GS84</strain>
    </source>
</reference>
<gene>
    <name evidence="1" type="ORF">GT755_36270</name>
</gene>
<accession>A0A7C9N233</accession>
<proteinExistence type="predicted"/>
<dbReference type="EMBL" id="WXEW01000013">
    <property type="protein sequence ID" value="NAS27111.1"/>
    <property type="molecule type" value="Genomic_DNA"/>
</dbReference>
<protein>
    <submittedName>
        <fullName evidence="1">Uncharacterized protein</fullName>
    </submittedName>
</protein>
<sequence length="51" mass="5170">MKKSVKAGLIVVALAVGALVGLAGPAAAVPWNEAIVNLCPENMHWGNGECV</sequence>
<dbReference type="Proteomes" id="UP000479526">
    <property type="component" value="Unassembled WGS sequence"/>
</dbReference>
<dbReference type="RefSeq" id="WP_161484071.1">
    <property type="nucleotide sequence ID" value="NZ_WXEW01000013.1"/>
</dbReference>
<organism evidence="1 2">
    <name type="scientific">Herbidospora solisilvae</name>
    <dbReference type="NCBI Taxonomy" id="2696284"/>
    <lineage>
        <taxon>Bacteria</taxon>
        <taxon>Bacillati</taxon>
        <taxon>Actinomycetota</taxon>
        <taxon>Actinomycetes</taxon>
        <taxon>Streptosporangiales</taxon>
        <taxon>Streptosporangiaceae</taxon>
        <taxon>Herbidospora</taxon>
    </lineage>
</organism>
<evidence type="ECO:0000313" key="2">
    <source>
        <dbReference type="Proteomes" id="UP000479526"/>
    </source>
</evidence>
<name>A0A7C9N233_9ACTN</name>
<comment type="caution">
    <text evidence="1">The sequence shown here is derived from an EMBL/GenBank/DDBJ whole genome shotgun (WGS) entry which is preliminary data.</text>
</comment>
<evidence type="ECO:0000313" key="1">
    <source>
        <dbReference type="EMBL" id="NAS27111.1"/>
    </source>
</evidence>
<dbReference type="AlphaFoldDB" id="A0A7C9N233"/>
<keyword evidence="2" id="KW-1185">Reference proteome</keyword>